<feature type="transmembrane region" description="Helical" evidence="11">
    <location>
        <begin position="212"/>
        <end position="233"/>
    </location>
</feature>
<comment type="subcellular location">
    <subcellularLocation>
        <location evidence="1">Cell inner membrane</location>
        <topology evidence="1">Multi-pass membrane protein</topology>
    </subcellularLocation>
    <subcellularLocation>
        <location evidence="11">Cell membrane</location>
        <topology evidence="11">Multi-pass membrane protein</topology>
    </subcellularLocation>
</comment>
<evidence type="ECO:0000256" key="3">
    <source>
        <dbReference type="ARBA" id="ARBA00022448"/>
    </source>
</evidence>
<comment type="similarity">
    <text evidence="2">Belongs to the binding-protein-dependent transport system permease family. CysTW subfamily.</text>
</comment>
<feature type="transmembrane region" description="Helical" evidence="11">
    <location>
        <begin position="245"/>
        <end position="264"/>
    </location>
</feature>
<dbReference type="SUPFAM" id="SSF161098">
    <property type="entry name" value="MetI-like"/>
    <property type="match status" value="1"/>
</dbReference>
<dbReference type="InterPro" id="IPR035906">
    <property type="entry name" value="MetI-like_sf"/>
</dbReference>
<evidence type="ECO:0000259" key="12">
    <source>
        <dbReference type="PROSITE" id="PS50928"/>
    </source>
</evidence>
<dbReference type="RefSeq" id="WP_175220805.1">
    <property type="nucleotide sequence ID" value="NZ_CABWIL020000005.1"/>
</dbReference>
<keyword evidence="8 11" id="KW-0472">Membrane</keyword>
<evidence type="ECO:0000256" key="6">
    <source>
        <dbReference type="ARBA" id="ARBA00022692"/>
    </source>
</evidence>
<keyword evidence="3 11" id="KW-0813">Transport</keyword>
<evidence type="ECO:0000256" key="11">
    <source>
        <dbReference type="RuleBase" id="RU363032"/>
    </source>
</evidence>
<dbReference type="InterPro" id="IPR051789">
    <property type="entry name" value="Bact_Polyamine_Transport"/>
</dbReference>
<feature type="transmembrane region" description="Helical" evidence="11">
    <location>
        <begin position="144"/>
        <end position="163"/>
    </location>
</feature>
<keyword evidence="4" id="KW-1003">Cell membrane</keyword>
<dbReference type="GO" id="GO:0005886">
    <property type="term" value="C:plasma membrane"/>
    <property type="evidence" value="ECO:0007669"/>
    <property type="project" value="UniProtKB-SubCell"/>
</dbReference>
<proteinExistence type="inferred from homology"/>
<dbReference type="Proteomes" id="UP000494301">
    <property type="component" value="Unassembled WGS sequence"/>
</dbReference>
<evidence type="ECO:0000256" key="4">
    <source>
        <dbReference type="ARBA" id="ARBA00022475"/>
    </source>
</evidence>
<keyword evidence="5" id="KW-0997">Cell inner membrane</keyword>
<dbReference type="AlphaFoldDB" id="A0A6J5IWC7"/>
<evidence type="ECO:0000256" key="1">
    <source>
        <dbReference type="ARBA" id="ARBA00004429"/>
    </source>
</evidence>
<evidence type="ECO:0000256" key="8">
    <source>
        <dbReference type="ARBA" id="ARBA00023136"/>
    </source>
</evidence>
<dbReference type="InterPro" id="IPR000515">
    <property type="entry name" value="MetI-like"/>
</dbReference>
<feature type="transmembrane region" description="Helical" evidence="11">
    <location>
        <begin position="117"/>
        <end position="138"/>
    </location>
</feature>
<evidence type="ECO:0000256" key="5">
    <source>
        <dbReference type="ARBA" id="ARBA00022519"/>
    </source>
</evidence>
<comment type="function">
    <text evidence="9">Required for the activity of the bacterial periplasmic transport system of putrescine and spermidine.</text>
</comment>
<evidence type="ECO:0000313" key="14">
    <source>
        <dbReference type="Proteomes" id="UP000494301"/>
    </source>
</evidence>
<evidence type="ECO:0000256" key="9">
    <source>
        <dbReference type="ARBA" id="ARBA00037216"/>
    </source>
</evidence>
<dbReference type="PANTHER" id="PTHR43848">
    <property type="entry name" value="PUTRESCINE TRANSPORT SYSTEM PERMEASE PROTEIN POTI"/>
    <property type="match status" value="1"/>
</dbReference>
<evidence type="ECO:0000256" key="7">
    <source>
        <dbReference type="ARBA" id="ARBA00022989"/>
    </source>
</evidence>
<keyword evidence="7 11" id="KW-1133">Transmembrane helix</keyword>
<feature type="domain" description="ABC transmembrane type-1" evidence="12">
    <location>
        <begin position="71"/>
        <end position="260"/>
    </location>
</feature>
<name>A0A6J5IWC7_9BURK</name>
<dbReference type="Gene3D" id="1.10.3720.10">
    <property type="entry name" value="MetI-like"/>
    <property type="match status" value="1"/>
</dbReference>
<organism evidence="13 14">
    <name type="scientific">Burkholderia aenigmatica</name>
    <dbReference type="NCBI Taxonomy" id="2015348"/>
    <lineage>
        <taxon>Bacteria</taxon>
        <taxon>Pseudomonadati</taxon>
        <taxon>Pseudomonadota</taxon>
        <taxon>Betaproteobacteria</taxon>
        <taxon>Burkholderiales</taxon>
        <taxon>Burkholderiaceae</taxon>
        <taxon>Burkholderia</taxon>
        <taxon>Burkholderia cepacia complex</taxon>
    </lineage>
</organism>
<gene>
    <name evidence="13" type="ORF">BLA3211_01578</name>
</gene>
<dbReference type="PANTHER" id="PTHR43848:SF5">
    <property type="entry name" value="SPERMIDINE_PUTRESCINE TRANSPORT SYSTEM PERMEASE PROTEIN POTC"/>
    <property type="match status" value="1"/>
</dbReference>
<reference evidence="13 14" key="1">
    <citation type="submission" date="2020-04" db="EMBL/GenBank/DDBJ databases">
        <authorList>
            <person name="Depoorter E."/>
        </authorList>
    </citation>
    <scope>NUCLEOTIDE SEQUENCE [LARGE SCALE GENOMIC DNA]</scope>
    <source>
        <strain evidence="13 14">BCC0217</strain>
    </source>
</reference>
<keyword evidence="6 11" id="KW-0812">Transmembrane</keyword>
<evidence type="ECO:0000256" key="2">
    <source>
        <dbReference type="ARBA" id="ARBA00007069"/>
    </source>
</evidence>
<feature type="transmembrane region" description="Helical" evidence="11">
    <location>
        <begin position="184"/>
        <end position="206"/>
    </location>
</feature>
<dbReference type="PROSITE" id="PS50928">
    <property type="entry name" value="ABC_TM1"/>
    <property type="match status" value="1"/>
</dbReference>
<evidence type="ECO:0000256" key="10">
    <source>
        <dbReference type="ARBA" id="ARBA00039580"/>
    </source>
</evidence>
<dbReference type="GO" id="GO:0055085">
    <property type="term" value="P:transmembrane transport"/>
    <property type="evidence" value="ECO:0007669"/>
    <property type="project" value="InterPro"/>
</dbReference>
<sequence>MSFFQRPARFRANHFSGFGAITGAFYLYLYAPIVALVVLSFNGSTSATVWKSFSLQWYEVVFQNTALRDAAQNSVVIALAAASLSTVLATMAALAIARRKRTRTTAMSERLVMLPLVLPEIVVGVATLGFFSAIGLSLGAGNLIIAHTVFCIPFAYLPIRARLQGMDTRLEQAAMDLYAREWATLRYVTLPLLMPGIVSGLMLAFVVSLDNFIISVLVAQAGSTTLPIFIFGLMRMGVTPDVNAASTIILAVSVALVVAAHMIGNGGRKRS</sequence>
<dbReference type="Pfam" id="PF00528">
    <property type="entry name" value="BPD_transp_1"/>
    <property type="match status" value="1"/>
</dbReference>
<dbReference type="EMBL" id="CABWIL020000005">
    <property type="protein sequence ID" value="CAB3962192.1"/>
    <property type="molecule type" value="Genomic_DNA"/>
</dbReference>
<feature type="transmembrane region" description="Helical" evidence="11">
    <location>
        <begin position="20"/>
        <end position="41"/>
    </location>
</feature>
<protein>
    <recommendedName>
        <fullName evidence="10">Spermidine/putrescine transport system permease protein PotC</fullName>
    </recommendedName>
</protein>
<accession>A0A6J5IWC7</accession>
<feature type="transmembrane region" description="Helical" evidence="11">
    <location>
        <begin position="75"/>
        <end position="96"/>
    </location>
</feature>
<evidence type="ECO:0000313" key="13">
    <source>
        <dbReference type="EMBL" id="CAB3962192.1"/>
    </source>
</evidence>
<dbReference type="CDD" id="cd06261">
    <property type="entry name" value="TM_PBP2"/>
    <property type="match status" value="1"/>
</dbReference>